<dbReference type="SUPFAM" id="SSF51735">
    <property type="entry name" value="NAD(P)-binding Rossmann-fold domains"/>
    <property type="match status" value="1"/>
</dbReference>
<dbReference type="SUPFAM" id="SSF52283">
    <property type="entry name" value="Formate/glycerate dehydrogenase catalytic domain-like"/>
    <property type="match status" value="1"/>
</dbReference>
<evidence type="ECO:0000313" key="4">
    <source>
        <dbReference type="EMBL" id="KKY22635.1"/>
    </source>
</evidence>
<organism evidence="4 5">
    <name type="scientific">Phaeomoniella chlamydospora</name>
    <name type="common">Phaeoacremonium chlamydosporum</name>
    <dbReference type="NCBI Taxonomy" id="158046"/>
    <lineage>
        <taxon>Eukaryota</taxon>
        <taxon>Fungi</taxon>
        <taxon>Dikarya</taxon>
        <taxon>Ascomycota</taxon>
        <taxon>Pezizomycotina</taxon>
        <taxon>Eurotiomycetes</taxon>
        <taxon>Chaetothyriomycetidae</taxon>
        <taxon>Phaeomoniellales</taxon>
        <taxon>Phaeomoniellaceae</taxon>
        <taxon>Phaeomoniella</taxon>
    </lineage>
</organism>
<protein>
    <submittedName>
        <fullName evidence="4">Putative glyoxylate reductase</fullName>
    </submittedName>
</protein>
<evidence type="ECO:0000259" key="3">
    <source>
        <dbReference type="Pfam" id="PF02826"/>
    </source>
</evidence>
<comment type="caution">
    <text evidence="4">The sequence shown here is derived from an EMBL/GenBank/DDBJ whole genome shotgun (WGS) entry which is preliminary data.</text>
</comment>
<dbReference type="InterPro" id="IPR036291">
    <property type="entry name" value="NAD(P)-bd_dom_sf"/>
</dbReference>
<dbReference type="CDD" id="cd12163">
    <property type="entry name" value="2-Hacid_dh_5"/>
    <property type="match status" value="1"/>
</dbReference>
<proteinExistence type="predicted"/>
<keyword evidence="5" id="KW-1185">Reference proteome</keyword>
<accession>A0A0G2H1E9</accession>
<dbReference type="EMBL" id="LCWF01000075">
    <property type="protein sequence ID" value="KKY22635.1"/>
    <property type="molecule type" value="Genomic_DNA"/>
</dbReference>
<dbReference type="Gene3D" id="3.40.50.720">
    <property type="entry name" value="NAD(P)-binding Rossmann-like Domain"/>
    <property type="match status" value="2"/>
</dbReference>
<dbReference type="InterPro" id="IPR029752">
    <property type="entry name" value="D-isomer_DH_CS1"/>
</dbReference>
<dbReference type="PANTHER" id="PTHR43333:SF1">
    <property type="entry name" value="D-ISOMER SPECIFIC 2-HYDROXYACID DEHYDROGENASE NAD-BINDING DOMAIN-CONTAINING PROTEIN"/>
    <property type="match status" value="1"/>
</dbReference>
<evidence type="ECO:0000256" key="2">
    <source>
        <dbReference type="ARBA" id="ARBA00023027"/>
    </source>
</evidence>
<reference evidence="4 5" key="2">
    <citation type="submission" date="2015-05" db="EMBL/GenBank/DDBJ databases">
        <authorList>
            <person name="Morales-Cruz A."/>
            <person name="Amrine K.C."/>
            <person name="Cantu D."/>
        </authorList>
    </citation>
    <scope>NUCLEOTIDE SEQUENCE [LARGE SCALE GENOMIC DNA]</scope>
    <source>
        <strain evidence="4">UCRPC4</strain>
    </source>
</reference>
<dbReference type="PROSITE" id="PS00065">
    <property type="entry name" value="D_2_HYDROXYACID_DH_1"/>
    <property type="match status" value="1"/>
</dbReference>
<feature type="domain" description="D-isomer specific 2-hydroxyacid dehydrogenase NAD-binding" evidence="3">
    <location>
        <begin position="218"/>
        <end position="314"/>
    </location>
</feature>
<evidence type="ECO:0000313" key="5">
    <source>
        <dbReference type="Proteomes" id="UP000053317"/>
    </source>
</evidence>
<dbReference type="AlphaFoldDB" id="A0A0G2H1E9"/>
<name>A0A0G2H1E9_PHACM</name>
<evidence type="ECO:0000256" key="1">
    <source>
        <dbReference type="ARBA" id="ARBA00023002"/>
    </source>
</evidence>
<gene>
    <name evidence="4" type="ORF">UCRPC4_g03253</name>
</gene>
<dbReference type="GO" id="GO:0016491">
    <property type="term" value="F:oxidoreductase activity"/>
    <property type="evidence" value="ECO:0007669"/>
    <property type="project" value="UniProtKB-KW"/>
</dbReference>
<dbReference type="InterPro" id="IPR006140">
    <property type="entry name" value="D-isomer_DH_NAD-bd"/>
</dbReference>
<keyword evidence="2" id="KW-0520">NAD</keyword>
<dbReference type="PANTHER" id="PTHR43333">
    <property type="entry name" value="2-HACID_DH_C DOMAIN-CONTAINING PROTEIN"/>
    <property type="match status" value="1"/>
</dbReference>
<dbReference type="OrthoDB" id="298012at2759"/>
<dbReference type="Pfam" id="PF02826">
    <property type="entry name" value="2-Hacid_dh_C"/>
    <property type="match status" value="2"/>
</dbReference>
<keyword evidence="1" id="KW-0560">Oxidoreductase</keyword>
<dbReference type="GO" id="GO:0051287">
    <property type="term" value="F:NAD binding"/>
    <property type="evidence" value="ECO:0007669"/>
    <property type="project" value="InterPro"/>
</dbReference>
<reference evidence="4 5" key="1">
    <citation type="submission" date="2015-05" db="EMBL/GenBank/DDBJ databases">
        <title>Distinctive expansion of gene families associated with plant cell wall degradation and secondary metabolism in the genomes of grapevine trunk pathogens.</title>
        <authorList>
            <person name="Lawrence D.P."/>
            <person name="Travadon R."/>
            <person name="Rolshausen P.E."/>
            <person name="Baumgartner K."/>
        </authorList>
    </citation>
    <scope>NUCLEOTIDE SEQUENCE [LARGE SCALE GENOMIC DNA]</scope>
    <source>
        <strain evidence="4">UCRPC4</strain>
    </source>
</reference>
<feature type="domain" description="D-isomer specific 2-hydroxyacid dehydrogenase NAD-binding" evidence="3">
    <location>
        <begin position="110"/>
        <end position="182"/>
    </location>
</feature>
<dbReference type="Proteomes" id="UP000053317">
    <property type="component" value="Unassembled WGS sequence"/>
</dbReference>
<sequence>MPWTPPTSWIDRVQSQFPDLKIIPQLCPDFWGKDIPSDISEDDLKNATIVLTWRTFPPKEKSPKLQYIQLSSAGANHIMGHTLYESGEVTFCTASGVHPPQIAEWVICTFLAHQHEIPMYLEGQKRGDWMQPETDEDVEDSVGLRMGILGYGAIGRQCAKLATAMGMSIYAYNLRPRPTPESRRDETYVARLGLGDPEGVLPEKWFSGNPKTPDGAANLKEFLSSDLDILVVCTPLTTATQGMIAKEQLELLRKKKTFLSNVGRGPIVNTNDLIHALNNDWIRGAALDVTDPEPLPKDHELWKAKNVIITPHVSGNSNSYNERVLGILEYNLRRLAKGEGLTNAVERDVGY</sequence>